<sequence>MSHAIAHGISLVPQVYNVNPEDRLGRLLNTAISIARPSVLVLTKLKCWRTAEVATRQAYHQRTRTDLADILTILRWLEQNGQRINFSGLPRKDVRPHLAATLTPEELREVLNTRLTDKEVRGLYNSRFR</sequence>
<evidence type="ECO:0000313" key="2">
    <source>
        <dbReference type="Proteomes" id="UP000053732"/>
    </source>
</evidence>
<dbReference type="Proteomes" id="UP000053732">
    <property type="component" value="Unassembled WGS sequence"/>
</dbReference>
<evidence type="ECO:0000313" key="1">
    <source>
        <dbReference type="EMBL" id="CRL17060.1"/>
    </source>
</evidence>
<dbReference type="AlphaFoldDB" id="A0A0G4NSI9"/>
<name>A0A0G4NSI9_PENC3</name>
<organism evidence="1 2">
    <name type="scientific">Penicillium camemberti (strain FM 013)</name>
    <dbReference type="NCBI Taxonomy" id="1429867"/>
    <lineage>
        <taxon>Eukaryota</taxon>
        <taxon>Fungi</taxon>
        <taxon>Dikarya</taxon>
        <taxon>Ascomycota</taxon>
        <taxon>Pezizomycotina</taxon>
        <taxon>Eurotiomycetes</taxon>
        <taxon>Eurotiomycetidae</taxon>
        <taxon>Eurotiales</taxon>
        <taxon>Aspergillaceae</taxon>
        <taxon>Penicillium</taxon>
    </lineage>
</organism>
<dbReference type="STRING" id="1429867.A0A0G4NSI9"/>
<keyword evidence="2" id="KW-1185">Reference proteome</keyword>
<protein>
    <submittedName>
        <fullName evidence="1">Str. FM013</fullName>
    </submittedName>
</protein>
<gene>
    <name evidence="1" type="ORF">PCAMFM013_S001g000020</name>
</gene>
<accession>A0A0G4NSI9</accession>
<reference evidence="1 2" key="1">
    <citation type="journal article" date="2014" name="Nat. Commun.">
        <title>Multiple recent horizontal transfers of a large genomic region in cheese making fungi.</title>
        <authorList>
            <person name="Cheeseman K."/>
            <person name="Ropars J."/>
            <person name="Renault P."/>
            <person name="Dupont J."/>
            <person name="Gouzy J."/>
            <person name="Branca A."/>
            <person name="Abraham A.L."/>
            <person name="Ceppi M."/>
            <person name="Conseiller E."/>
            <person name="Debuchy R."/>
            <person name="Malagnac F."/>
            <person name="Goarin A."/>
            <person name="Silar P."/>
            <person name="Lacoste S."/>
            <person name="Sallet E."/>
            <person name="Bensimon A."/>
            <person name="Giraud T."/>
            <person name="Brygoo Y."/>
        </authorList>
    </citation>
    <scope>NUCLEOTIDE SEQUENCE [LARGE SCALE GENOMIC DNA]</scope>
    <source>
        <strain evidence="2">FM 013</strain>
    </source>
</reference>
<dbReference type="EMBL" id="HG793134">
    <property type="protein sequence ID" value="CRL17060.1"/>
    <property type="molecule type" value="Genomic_DNA"/>
</dbReference>
<proteinExistence type="predicted"/>